<dbReference type="EMBL" id="BK015564">
    <property type="protein sequence ID" value="DAE13165.1"/>
    <property type="molecule type" value="Genomic_DNA"/>
</dbReference>
<protein>
    <submittedName>
        <fullName evidence="1">Uncharacterized protein</fullName>
    </submittedName>
</protein>
<accession>A0A8S5Q3B6</accession>
<reference evidence="1" key="1">
    <citation type="journal article" date="2021" name="Proc. Natl. Acad. Sci. U.S.A.">
        <title>A Catalog of Tens of Thousands of Viruses from Human Metagenomes Reveals Hidden Associations with Chronic Diseases.</title>
        <authorList>
            <person name="Tisza M.J."/>
            <person name="Buck C.B."/>
        </authorList>
    </citation>
    <scope>NUCLEOTIDE SEQUENCE</scope>
    <source>
        <strain evidence="1">CtLqe90</strain>
    </source>
</reference>
<proteinExistence type="predicted"/>
<name>A0A8S5Q3B6_9CAUD</name>
<evidence type="ECO:0000313" key="1">
    <source>
        <dbReference type="EMBL" id="DAE13165.1"/>
    </source>
</evidence>
<sequence>MRCTDCEKKHKKEICYEKLNQIVSRENLKKKVRNQSFESIGREF</sequence>
<organism evidence="1">
    <name type="scientific">Siphoviridae sp. ctLqe90</name>
    <dbReference type="NCBI Taxonomy" id="2825456"/>
    <lineage>
        <taxon>Viruses</taxon>
        <taxon>Duplodnaviria</taxon>
        <taxon>Heunggongvirae</taxon>
        <taxon>Uroviricota</taxon>
        <taxon>Caudoviricetes</taxon>
    </lineage>
</organism>